<dbReference type="Proteomes" id="UP000317158">
    <property type="component" value="Unassembled WGS sequence"/>
</dbReference>
<dbReference type="AlphaFoldDB" id="A0A520KT50"/>
<evidence type="ECO:0000313" key="2">
    <source>
        <dbReference type="Proteomes" id="UP000317158"/>
    </source>
</evidence>
<protein>
    <recommendedName>
        <fullName evidence="3">DUF2330 domain-containing protein</fullName>
    </recommendedName>
</protein>
<sequence length="347" mass="39360">MFPENNRKILIKSIIATIIAVLLISSSAFADRGMIAAYPDISVYEPGQKAILAWNGEREAMILSTDVRASGDTKVLEIIPFYSEPEIEKGSFESFSALEWIFMKNAPMFRGLESSGLGIEIVAHKRIGPHDLTTIFVNFSETPAIESQHAREERYAKEFKEFVTPYLEGIGMSSITFPDELGAILDHYSTGGYRYTGSTNRGFYCVLDVIDIGDKEKSVTPLVYTFETDMLYYPLEISRLANGETNIQLYLIMEGIPDLFHVLEFYYKEDPIDQFELGYYSSPFMDKTPMIIQVDEDDLKEIDARIADLFSQSQEQVYITAIKFTGDIKELHGDIGINRVLRPFTIQ</sequence>
<name>A0A520KT50_METT2</name>
<evidence type="ECO:0000313" key="1">
    <source>
        <dbReference type="EMBL" id="RZN64598.1"/>
    </source>
</evidence>
<evidence type="ECO:0008006" key="3">
    <source>
        <dbReference type="Google" id="ProtNLM"/>
    </source>
</evidence>
<gene>
    <name evidence="1" type="ORF">EF806_04495</name>
</gene>
<comment type="caution">
    <text evidence="1">The sequence shown here is derived from an EMBL/GenBank/DDBJ whole genome shotgun (WGS) entry which is preliminary data.</text>
</comment>
<organism evidence="1 2">
    <name type="scientific">Methanoliparum thermophilum</name>
    <dbReference type="NCBI Taxonomy" id="2491083"/>
    <lineage>
        <taxon>Archaea</taxon>
        <taxon>Methanobacteriati</taxon>
        <taxon>Methanobacteriota</taxon>
        <taxon>Candidatus Methanoliparia</taxon>
        <taxon>Candidatus Methanoliparales</taxon>
        <taxon>Candidatus Methanoliparaceae</taxon>
        <taxon>Candidatus Methanoliparum</taxon>
    </lineage>
</organism>
<accession>A0A520KT50</accession>
<proteinExistence type="predicted"/>
<reference evidence="1 2" key="1">
    <citation type="journal article" date="2019" name="Nat. Microbiol.">
        <title>Wide diversity of methane and short-chain alkane metabolisms in uncultured archaea.</title>
        <authorList>
            <person name="Borrel G."/>
            <person name="Adam P.S."/>
            <person name="McKay L.J."/>
            <person name="Chen L.X."/>
            <person name="Sierra-Garcia I.N."/>
            <person name="Sieber C.M."/>
            <person name="Letourneur Q."/>
            <person name="Ghozlane A."/>
            <person name="Andersen G.L."/>
            <person name="Li W.J."/>
            <person name="Hallam S.J."/>
            <person name="Muyzer G."/>
            <person name="de Oliveira V.M."/>
            <person name="Inskeep W.P."/>
            <person name="Banfield J.F."/>
            <person name="Gribaldo S."/>
        </authorList>
    </citation>
    <scope>NUCLEOTIDE SEQUENCE [LARGE SCALE GENOMIC DNA]</scope>
    <source>
        <strain evidence="1">NM1a</strain>
    </source>
</reference>
<dbReference type="EMBL" id="RXIF01000006">
    <property type="protein sequence ID" value="RZN64598.1"/>
    <property type="molecule type" value="Genomic_DNA"/>
</dbReference>